<evidence type="ECO:0000313" key="4">
    <source>
        <dbReference type="EMBL" id="RZC79635.1"/>
    </source>
</evidence>
<dbReference type="Proteomes" id="UP000316621">
    <property type="component" value="Chromosome 10"/>
</dbReference>
<feature type="compositionally biased region" description="Acidic residues" evidence="2">
    <location>
        <begin position="1197"/>
        <end position="1217"/>
    </location>
</feature>
<feature type="compositionally biased region" description="Polar residues" evidence="2">
    <location>
        <begin position="24"/>
        <end position="43"/>
    </location>
</feature>
<accession>A0A4Y7L631</accession>
<feature type="compositionally biased region" description="Basic and acidic residues" evidence="2">
    <location>
        <begin position="687"/>
        <end position="717"/>
    </location>
</feature>
<feature type="region of interest" description="Disordered" evidence="2">
    <location>
        <begin position="340"/>
        <end position="423"/>
    </location>
</feature>
<evidence type="ECO:0000313" key="5">
    <source>
        <dbReference type="Proteomes" id="UP000316621"/>
    </source>
</evidence>
<feature type="compositionally biased region" description="Basic and acidic residues" evidence="2">
    <location>
        <begin position="965"/>
        <end position="1062"/>
    </location>
</feature>
<sequence>MYSSRGSNAYGQQQYGAQQTYGQNSGADGSSLPSRQSSMQGSAVQEAEIGAGYRGHHPSASTHFGGPYGAVYGSTALSSAQQVGPMSDKGATSSALQGRTGYSSGIAGSHMFASADYISSSSHGYGPKSDQISSGKLSDYSSVDRRHYDLQSEVTRRYTDSVGLGHQLQQPEIYDRIDQAALLRQQQLLKSQSLQSASPLDGGARPADYLAARGAPIRHSAQDLSVYGGRLDADPRTLSMLSGLPYDGQHQASSILGAAPRRNADDLMYAAQGSATSGYGVSLPPGRDYGNAKGLHVTSRESDYSSSLLSRGGGLGGSRMEERKDDRGTFRRELEIREEERRRDHVRVREERERERDRERERERERRDKDRERESKRVPEIRRERTPPRITRERPGSALGKEEKSLGRDLQRHDSQQRRHSPVKEKRREYVCKVYPSCLVDVERDYLSVSKCYPRLFVSPDFTKAVVNWPKENQNISFSTPVSFEHDLVEVESLSVKKEASVQLVAEPGKPTSGATIWNAKVMLMSGISKDALEELSSNKNYEDRIPHINNILRFSFLRKDRAFMAIGGPQGVVDGGDSSVDDCSLIKTAISYTKDITQLDLQKCQQWNRFLEIHYDRLGKDGLFSHKEITVLYIPDLSECLPSLEAWRDQLLAHKKAIAEREQRLSAQKNKKSVEKNTVKGGQSSKKSDKDADSTKTVKVEGKLITPVKEEKKESDGTPSRQPIDSKKIEEGGSEIPQDNAKDPENKDEGEGGDDGKALEKKGTERTPTGQGTEAKKSWKKKIVKKVVKLKIADKKAGEEITISTNSQKGDVDKQGASDTTVNPDGTTVDPSGVKTLTRKKVVKKVPAGKTPQKEDKDLTSNDTQDVLKLEKPVEGQEDEKDNASVQQVAVKTSGKKKIIKRVPKRKASLVGSSSVGADDKKDEDNDEKKVVLEGSDDEKMKEQAASAKKVTVEEKKMVKKTNKKPESIKTSGGKKEAANSVGEKDEKVDREKKGFDDKKDSSAKKESNPSKEKSSGKDSPHLNKDRVKNANEKKGKDEKDDSRHKLSKIVKEKGKDEEPPRYPGLVLQTKSSKDSKIRSMSLSLDALLDYNDKDIDESTFELSLFAEALYEMLQYQMGCRLLTFLQKLRLNFVKKRDQRKRERDENPVKQVKPSKKKLKTTEATPTDEESTKDANSNSNHKEELIDGCGDSKMDDEADDYDPEEDVDDDQEMEAEFDQHDKPKELQARNEDEPAGAEVTVEKGISETNTKTEESALGDKTDEITAGKEDKSNLATKEAEVDTEANKKPVKEEGIVDKELLQAFRFFDRNRLGYIKVEDLRSIIHNLGKFISHRDVKELVQSGLIESNTYRDNRILYNKLVKLSKYGILLYVSEPHFFEWEKIEPLDLSQFIYNGKRRQHVNKSGFVCHGSLDRDAIGPGAKTVPYICDEIQQQTMALIHLVFLEEKLYQNHIGSVQATAHEFPKLVCQQDGVDYQTVNV</sequence>
<keyword evidence="5" id="KW-1185">Reference proteome</keyword>
<feature type="compositionally biased region" description="Basic residues" evidence="2">
    <location>
        <begin position="895"/>
        <end position="909"/>
    </location>
</feature>
<dbReference type="InterPro" id="IPR002048">
    <property type="entry name" value="EF_hand_dom"/>
</dbReference>
<protein>
    <recommendedName>
        <fullName evidence="3">EF-hand domain-containing protein</fullName>
    </recommendedName>
</protein>
<feature type="compositionally biased region" description="Polar residues" evidence="2">
    <location>
        <begin position="818"/>
        <end position="831"/>
    </location>
</feature>
<feature type="compositionally biased region" description="Basic and acidic residues" evidence="2">
    <location>
        <begin position="1218"/>
        <end position="1233"/>
    </location>
</feature>
<feature type="region of interest" description="Disordered" evidence="2">
    <location>
        <begin position="1"/>
        <end position="60"/>
    </location>
</feature>
<dbReference type="GO" id="GO:0006355">
    <property type="term" value="P:regulation of DNA-templated transcription"/>
    <property type="evidence" value="ECO:0007669"/>
    <property type="project" value="InterPro"/>
</dbReference>
<feature type="region of interest" description="Disordered" evidence="2">
    <location>
        <begin position="796"/>
        <end position="1078"/>
    </location>
</feature>
<proteinExistence type="predicted"/>
<dbReference type="EMBL" id="CM010724">
    <property type="protein sequence ID" value="RZC79635.1"/>
    <property type="molecule type" value="Genomic_DNA"/>
</dbReference>
<dbReference type="InterPro" id="IPR045353">
    <property type="entry name" value="LAIKA"/>
</dbReference>
<feature type="domain" description="EF-hand" evidence="3">
    <location>
        <begin position="1296"/>
        <end position="1331"/>
    </location>
</feature>
<dbReference type="InterPro" id="IPR025224">
    <property type="entry name" value="CCAR1/CCAR2"/>
</dbReference>
<organism evidence="4 5">
    <name type="scientific">Papaver somniferum</name>
    <name type="common">Opium poppy</name>
    <dbReference type="NCBI Taxonomy" id="3469"/>
    <lineage>
        <taxon>Eukaryota</taxon>
        <taxon>Viridiplantae</taxon>
        <taxon>Streptophyta</taxon>
        <taxon>Embryophyta</taxon>
        <taxon>Tracheophyta</taxon>
        <taxon>Spermatophyta</taxon>
        <taxon>Magnoliopsida</taxon>
        <taxon>Ranunculales</taxon>
        <taxon>Papaveraceae</taxon>
        <taxon>Papaveroideae</taxon>
        <taxon>Papaver</taxon>
    </lineage>
</organism>
<dbReference type="STRING" id="3469.A0A4Y7L631"/>
<feature type="compositionally biased region" description="Basic and acidic residues" evidence="2">
    <location>
        <begin position="853"/>
        <end position="876"/>
    </location>
</feature>
<dbReference type="SMART" id="SM01122">
    <property type="entry name" value="DBC1"/>
    <property type="match status" value="1"/>
</dbReference>
<dbReference type="Pfam" id="PF19256">
    <property type="entry name" value="LAIKA"/>
    <property type="match status" value="1"/>
</dbReference>
<evidence type="ECO:0000256" key="2">
    <source>
        <dbReference type="SAM" id="MobiDB-lite"/>
    </source>
</evidence>
<dbReference type="PANTHER" id="PTHR14304:SF11">
    <property type="entry name" value="SAP DOMAIN-CONTAINING PROTEIN"/>
    <property type="match status" value="1"/>
</dbReference>
<feature type="compositionally biased region" description="Basic and acidic residues" evidence="2">
    <location>
        <begin position="1241"/>
        <end position="1288"/>
    </location>
</feature>
<dbReference type="Gramene" id="RZC79635">
    <property type="protein sequence ID" value="RZC79635"/>
    <property type="gene ID" value="C5167_042212"/>
</dbReference>
<feature type="compositionally biased region" description="Basic and acidic residues" evidence="2">
    <location>
        <begin position="1181"/>
        <end position="1196"/>
    </location>
</feature>
<name>A0A4Y7L631_PAPSO</name>
<feature type="region of interest" description="Disordered" evidence="2">
    <location>
        <begin position="291"/>
        <end position="327"/>
    </location>
</feature>
<evidence type="ECO:0000259" key="3">
    <source>
        <dbReference type="PROSITE" id="PS50222"/>
    </source>
</evidence>
<dbReference type="Gene3D" id="1.10.238.10">
    <property type="entry name" value="EF-hand"/>
    <property type="match status" value="1"/>
</dbReference>
<dbReference type="InterPro" id="IPR011992">
    <property type="entry name" value="EF-hand-dom_pair"/>
</dbReference>
<dbReference type="InterPro" id="IPR025954">
    <property type="entry name" value="DBC1/CARP1_inactive_NUDIX"/>
</dbReference>
<dbReference type="FunFam" id="1.10.238.10:FF:000157">
    <property type="entry name" value="ATP/GTP-binding protein family"/>
    <property type="match status" value="1"/>
</dbReference>
<feature type="region of interest" description="Disordered" evidence="2">
    <location>
        <begin position="1137"/>
        <end position="1288"/>
    </location>
</feature>
<dbReference type="SUPFAM" id="SSF47473">
    <property type="entry name" value="EF-hand"/>
    <property type="match status" value="1"/>
</dbReference>
<gene>
    <name evidence="4" type="ORF">C5167_042212</name>
</gene>
<reference evidence="4 5" key="1">
    <citation type="journal article" date="2018" name="Science">
        <title>The opium poppy genome and morphinan production.</title>
        <authorList>
            <person name="Guo L."/>
            <person name="Winzer T."/>
            <person name="Yang X."/>
            <person name="Li Y."/>
            <person name="Ning Z."/>
            <person name="He Z."/>
            <person name="Teodor R."/>
            <person name="Lu Y."/>
            <person name="Bowser T.A."/>
            <person name="Graham I.A."/>
            <person name="Ye K."/>
        </authorList>
    </citation>
    <scope>NUCLEOTIDE SEQUENCE [LARGE SCALE GENOMIC DNA]</scope>
    <source>
        <strain evidence="5">cv. HN1</strain>
        <tissue evidence="4">Leaves</tissue>
    </source>
</reference>
<dbReference type="GO" id="GO:0005634">
    <property type="term" value="C:nucleus"/>
    <property type="evidence" value="ECO:0007669"/>
    <property type="project" value="TreeGrafter"/>
</dbReference>
<dbReference type="PANTHER" id="PTHR14304">
    <property type="entry name" value="CELL DIVISION CYCLE AND APOPTOSIS REGULATOR PROTEIN"/>
    <property type="match status" value="1"/>
</dbReference>
<dbReference type="GO" id="GO:0005509">
    <property type="term" value="F:calcium ion binding"/>
    <property type="evidence" value="ECO:0007669"/>
    <property type="project" value="InterPro"/>
</dbReference>
<feature type="compositionally biased region" description="Basic and acidic residues" evidence="2">
    <location>
        <begin position="741"/>
        <end position="766"/>
    </location>
</feature>
<feature type="compositionally biased region" description="Basic and acidic residues" evidence="2">
    <location>
        <begin position="919"/>
        <end position="944"/>
    </location>
</feature>
<feature type="compositionally biased region" description="Low complexity" evidence="2">
    <location>
        <begin position="9"/>
        <end position="23"/>
    </location>
</feature>
<dbReference type="Pfam" id="PF14443">
    <property type="entry name" value="DBC1"/>
    <property type="match status" value="1"/>
</dbReference>
<dbReference type="OMA" id="GHQIHDR"/>
<feature type="region of interest" description="Disordered" evidence="2">
    <location>
        <begin position="664"/>
        <end position="782"/>
    </location>
</feature>
<evidence type="ECO:0000256" key="1">
    <source>
        <dbReference type="ARBA" id="ARBA00023054"/>
    </source>
</evidence>
<keyword evidence="1" id="KW-0175">Coiled coil</keyword>
<dbReference type="PROSITE" id="PS50222">
    <property type="entry name" value="EF_HAND_2"/>
    <property type="match status" value="1"/>
</dbReference>